<feature type="non-terminal residue" evidence="2">
    <location>
        <position position="1"/>
    </location>
</feature>
<proteinExistence type="predicted"/>
<sequence length="288" mass="31123">KSAAGKSGKPVKSRIRVHDYGARFYDPVIGRWSVVDPLAEKMMTWSPYTYAFNNPIRFIDVGGEYPWPVQIRSFISTSTTGGGLFRGDGRGASFSGTSRVRSNFTVDPSARSVSQPITRSDPTVFYGFRNPTPGGVSLPPAAKTGSPEGTNDNISFSGNKASFDFSHSGKDPLTPGFATPALDVHASLSFNEDMKNGVLTIMGSFTGDKFPSTEAFVTDQSGKTKLFLGAQMENGGIGDLYGDNNKPLFNVNMQVKFDGKGNFTGVQVGKASYTVAEWNKKVQEDFKK</sequence>
<organism evidence="2 3">
    <name type="scientific">Pedobacter lusitanus</name>
    <dbReference type="NCBI Taxonomy" id="1503925"/>
    <lineage>
        <taxon>Bacteria</taxon>
        <taxon>Pseudomonadati</taxon>
        <taxon>Bacteroidota</taxon>
        <taxon>Sphingobacteriia</taxon>
        <taxon>Sphingobacteriales</taxon>
        <taxon>Sphingobacteriaceae</taxon>
        <taxon>Pedobacter</taxon>
    </lineage>
</organism>
<name>A0A0D0GEI6_9SPHI</name>
<accession>A0A0D0GEI6</accession>
<feature type="region of interest" description="Disordered" evidence="1">
    <location>
        <begin position="135"/>
        <end position="157"/>
    </location>
</feature>
<dbReference type="STRING" id="1503925.TH53_25655"/>
<dbReference type="EMBL" id="JXRA01000161">
    <property type="protein sequence ID" value="KIO74580.1"/>
    <property type="molecule type" value="Genomic_DNA"/>
</dbReference>
<dbReference type="Gene3D" id="2.180.10.10">
    <property type="entry name" value="RHS repeat-associated core"/>
    <property type="match status" value="1"/>
</dbReference>
<dbReference type="RefSeq" id="WP_041887200.1">
    <property type="nucleotide sequence ID" value="NZ_JXRA01000161.1"/>
</dbReference>
<reference evidence="2 3" key="1">
    <citation type="submission" date="2015-01" db="EMBL/GenBank/DDBJ databases">
        <title>Draft genome sequence of Pedobacter sp. NL19 isolated from sludge of an effluent treatment pond in an abandoned uranium mine.</title>
        <authorList>
            <person name="Santos T."/>
            <person name="Caetano T."/>
            <person name="Covas C."/>
            <person name="Cruz A."/>
            <person name="Mendo S."/>
        </authorList>
    </citation>
    <scope>NUCLEOTIDE SEQUENCE [LARGE SCALE GENOMIC DNA]</scope>
    <source>
        <strain evidence="2 3">NL19</strain>
    </source>
</reference>
<evidence type="ECO:0000313" key="3">
    <source>
        <dbReference type="Proteomes" id="UP000032049"/>
    </source>
</evidence>
<gene>
    <name evidence="2" type="ORF">TH53_25655</name>
</gene>
<dbReference type="NCBIfam" id="TIGR03696">
    <property type="entry name" value="Rhs_assc_core"/>
    <property type="match status" value="1"/>
</dbReference>
<protein>
    <recommendedName>
        <fullName evidence="4">RHS repeat-associated core domain-containing protein</fullName>
    </recommendedName>
</protein>
<comment type="caution">
    <text evidence="2">The sequence shown here is derived from an EMBL/GenBank/DDBJ whole genome shotgun (WGS) entry which is preliminary data.</text>
</comment>
<evidence type="ECO:0000313" key="2">
    <source>
        <dbReference type="EMBL" id="KIO74580.1"/>
    </source>
</evidence>
<evidence type="ECO:0000256" key="1">
    <source>
        <dbReference type="SAM" id="MobiDB-lite"/>
    </source>
</evidence>
<dbReference type="InterPro" id="IPR022385">
    <property type="entry name" value="Rhs_assc_core"/>
</dbReference>
<dbReference type="AlphaFoldDB" id="A0A0D0GEI6"/>
<evidence type="ECO:0008006" key="4">
    <source>
        <dbReference type="Google" id="ProtNLM"/>
    </source>
</evidence>
<keyword evidence="3" id="KW-1185">Reference proteome</keyword>
<dbReference type="Proteomes" id="UP000032049">
    <property type="component" value="Unassembled WGS sequence"/>
</dbReference>
<feature type="compositionally biased region" description="Polar residues" evidence="1">
    <location>
        <begin position="147"/>
        <end position="157"/>
    </location>
</feature>